<dbReference type="InterPro" id="IPR002104">
    <property type="entry name" value="Integrase_catalytic"/>
</dbReference>
<keyword evidence="3" id="KW-0233">DNA recombination</keyword>
<protein>
    <recommendedName>
        <fullName evidence="4">Tyr recombinase domain-containing protein</fullName>
    </recommendedName>
</protein>
<dbReference type="InterPro" id="IPR013762">
    <property type="entry name" value="Integrase-like_cat_sf"/>
</dbReference>
<proteinExistence type="inferred from homology"/>
<gene>
    <name evidence="5" type="ORF">GCM10008927_13210</name>
</gene>
<dbReference type="InterPro" id="IPR050808">
    <property type="entry name" value="Phage_Integrase"/>
</dbReference>
<dbReference type="InterPro" id="IPR011010">
    <property type="entry name" value="DNA_brk_join_enz"/>
</dbReference>
<evidence type="ECO:0000313" key="5">
    <source>
        <dbReference type="EMBL" id="GHA49370.1"/>
    </source>
</evidence>
<evidence type="ECO:0000259" key="4">
    <source>
        <dbReference type="PROSITE" id="PS51898"/>
    </source>
</evidence>
<reference evidence="6" key="1">
    <citation type="journal article" date="2019" name="Int. J. Syst. Evol. Microbiol.">
        <title>The Global Catalogue of Microorganisms (GCM) 10K type strain sequencing project: providing services to taxonomists for standard genome sequencing and annotation.</title>
        <authorList>
            <consortium name="The Broad Institute Genomics Platform"/>
            <consortium name="The Broad Institute Genome Sequencing Center for Infectious Disease"/>
            <person name="Wu L."/>
            <person name="Ma J."/>
        </authorList>
    </citation>
    <scope>NUCLEOTIDE SEQUENCE [LARGE SCALE GENOMIC DNA]</scope>
    <source>
        <strain evidence="6">KCTC 32465</strain>
    </source>
</reference>
<comment type="caution">
    <text evidence="5">The sequence shown here is derived from an EMBL/GenBank/DDBJ whole genome shotgun (WGS) entry which is preliminary data.</text>
</comment>
<dbReference type="Pfam" id="PF00589">
    <property type="entry name" value="Phage_integrase"/>
    <property type="match status" value="1"/>
</dbReference>
<name>A0ABQ3CZZ3_9RHOB</name>
<dbReference type="Gene3D" id="1.10.443.10">
    <property type="entry name" value="Intergrase catalytic core"/>
    <property type="match status" value="1"/>
</dbReference>
<organism evidence="5 6">
    <name type="scientific">Paramylibacter ulvae</name>
    <dbReference type="NCBI Taxonomy" id="1651968"/>
    <lineage>
        <taxon>Bacteria</taxon>
        <taxon>Pseudomonadati</taxon>
        <taxon>Pseudomonadota</taxon>
        <taxon>Alphaproteobacteria</taxon>
        <taxon>Rhodobacterales</taxon>
        <taxon>Paracoccaceae</taxon>
        <taxon>Paramylibacter</taxon>
    </lineage>
</organism>
<dbReference type="PROSITE" id="PS51898">
    <property type="entry name" value="TYR_RECOMBINASE"/>
    <property type="match status" value="1"/>
</dbReference>
<evidence type="ECO:0000256" key="1">
    <source>
        <dbReference type="ARBA" id="ARBA00008857"/>
    </source>
</evidence>
<comment type="similarity">
    <text evidence="1">Belongs to the 'phage' integrase family.</text>
</comment>
<dbReference type="PANTHER" id="PTHR30629">
    <property type="entry name" value="PROPHAGE INTEGRASE"/>
    <property type="match status" value="1"/>
</dbReference>
<keyword evidence="6" id="KW-1185">Reference proteome</keyword>
<dbReference type="Proteomes" id="UP000634455">
    <property type="component" value="Unassembled WGS sequence"/>
</dbReference>
<accession>A0ABQ3CZZ3</accession>
<evidence type="ECO:0000256" key="3">
    <source>
        <dbReference type="ARBA" id="ARBA00023172"/>
    </source>
</evidence>
<dbReference type="EMBL" id="BMZF01000002">
    <property type="protein sequence ID" value="GHA49370.1"/>
    <property type="molecule type" value="Genomic_DNA"/>
</dbReference>
<evidence type="ECO:0000256" key="2">
    <source>
        <dbReference type="ARBA" id="ARBA00022908"/>
    </source>
</evidence>
<evidence type="ECO:0000313" key="6">
    <source>
        <dbReference type="Proteomes" id="UP000634455"/>
    </source>
</evidence>
<keyword evidence="2" id="KW-0229">DNA integration</keyword>
<feature type="domain" description="Tyr recombinase" evidence="4">
    <location>
        <begin position="1"/>
        <end position="78"/>
    </location>
</feature>
<dbReference type="PANTHER" id="PTHR30629:SF2">
    <property type="entry name" value="PROPHAGE INTEGRASE INTS-RELATED"/>
    <property type="match status" value="1"/>
</dbReference>
<dbReference type="SUPFAM" id="SSF56349">
    <property type="entry name" value="DNA breaking-rejoining enzymes"/>
    <property type="match status" value="1"/>
</dbReference>
<sequence>MFTCLTGSRTSEVLGMRWAEIDFDAKLWSCPAERIKTGEEHRVPLTDEMLKIIELLQAMQSEYVFEGQKRNQPLSNEL</sequence>